<dbReference type="InterPro" id="IPR050695">
    <property type="entry name" value="N-acetylmuramoyl_amidase_3"/>
</dbReference>
<keyword evidence="1 3" id="KW-0378">Hydrolase</keyword>
<dbReference type="EMBL" id="LS483460">
    <property type="protein sequence ID" value="SQH98026.1"/>
    <property type="molecule type" value="Genomic_DNA"/>
</dbReference>
<feature type="domain" description="MurNAc-LAA" evidence="2">
    <location>
        <begin position="259"/>
        <end position="374"/>
    </location>
</feature>
<organism evidence="3 4">
    <name type="scientific">Corynebacterium minutissimum</name>
    <dbReference type="NCBI Taxonomy" id="38301"/>
    <lineage>
        <taxon>Bacteria</taxon>
        <taxon>Bacillati</taxon>
        <taxon>Actinomycetota</taxon>
        <taxon>Actinomycetes</taxon>
        <taxon>Mycobacteriales</taxon>
        <taxon>Corynebacteriaceae</taxon>
        <taxon>Corynebacterium</taxon>
    </lineage>
</organism>
<dbReference type="CDD" id="cd02696">
    <property type="entry name" value="MurNAc-LAA"/>
    <property type="match status" value="1"/>
</dbReference>
<dbReference type="InterPro" id="IPR036366">
    <property type="entry name" value="PGBDSf"/>
</dbReference>
<evidence type="ECO:0000313" key="4">
    <source>
        <dbReference type="Proteomes" id="UP000249264"/>
    </source>
</evidence>
<dbReference type="AlphaFoldDB" id="A0A2X4R7E4"/>
<dbReference type="STRING" id="38301.NX84_01225"/>
<dbReference type="Pfam" id="PF01471">
    <property type="entry name" value="PG_binding_1"/>
    <property type="match status" value="2"/>
</dbReference>
<dbReference type="Proteomes" id="UP000249264">
    <property type="component" value="Chromosome 1"/>
</dbReference>
<dbReference type="Gene3D" id="3.40.630.40">
    <property type="entry name" value="Zn-dependent exopeptidases"/>
    <property type="match status" value="1"/>
</dbReference>
<name>A0A2X4R7E4_9CORY</name>
<gene>
    <name evidence="3" type="primary">cwlM</name>
    <name evidence="3" type="ORF">NCTC10288_00010</name>
</gene>
<dbReference type="EC" id="3.5.1.28" evidence="3"/>
<sequence length="401" mass="44024">MITKGVGVNRVLRVGDQSVRVAEARATLARLGLMSDYQGTLSDWKKQKYSETDKHFDADLSQVLKAFQQSRGIVPSGDIDELTLRELRQASYSLGARVLAYEPSNQQVGDDVAQLQEQLQELGFYQERIDGHFGPATYAALAEYQLNCGLRNDGICGPATINALSLLGRRITGGSAHNIQERERVRNAGPKLAGKRVVIDPSLGGFNTGRTVKGRYGDITEEEILWDLAERVAGRMIAAGMETIISRPRTDDPSVRDRAGLANAFDADFVISLACDEYPTEKANGVATFYFGSESGNSSLIGETLSGFIQREIVARTELGNCRNHGRTWALLRLTQMPVVQVVLGYLTSPKDVAILTNPDCRDDIAEAIVVAVKRLYLLDDDTAVTGTYRFDELLRAERSS</sequence>
<dbReference type="InterPro" id="IPR002477">
    <property type="entry name" value="Peptidoglycan-bd-like"/>
</dbReference>
<dbReference type="GO" id="GO:0009253">
    <property type="term" value="P:peptidoglycan catabolic process"/>
    <property type="evidence" value="ECO:0007669"/>
    <property type="project" value="InterPro"/>
</dbReference>
<dbReference type="InterPro" id="IPR036365">
    <property type="entry name" value="PGBD-like_sf"/>
</dbReference>
<dbReference type="SUPFAM" id="SSF53187">
    <property type="entry name" value="Zn-dependent exopeptidases"/>
    <property type="match status" value="1"/>
</dbReference>
<dbReference type="SUPFAM" id="SSF47090">
    <property type="entry name" value="PGBD-like"/>
    <property type="match status" value="2"/>
</dbReference>
<evidence type="ECO:0000313" key="3">
    <source>
        <dbReference type="EMBL" id="SQH98026.1"/>
    </source>
</evidence>
<dbReference type="GO" id="GO:0008745">
    <property type="term" value="F:N-acetylmuramoyl-L-alanine amidase activity"/>
    <property type="evidence" value="ECO:0007669"/>
    <property type="project" value="UniProtKB-EC"/>
</dbReference>
<dbReference type="Gene3D" id="1.10.101.10">
    <property type="entry name" value="PGBD-like superfamily/PGBD"/>
    <property type="match status" value="2"/>
</dbReference>
<dbReference type="KEGG" id="cmin:NCTC10288_00010"/>
<reference evidence="3 4" key="1">
    <citation type="submission" date="2018-06" db="EMBL/GenBank/DDBJ databases">
        <authorList>
            <consortium name="Pathogen Informatics"/>
            <person name="Doyle S."/>
        </authorList>
    </citation>
    <scope>NUCLEOTIDE SEQUENCE [LARGE SCALE GENOMIC DNA]</scope>
    <source>
        <strain evidence="3 4">NCTC10288</strain>
    </source>
</reference>
<accession>A0A2X4R7E4</accession>
<dbReference type="GO" id="GO:0030288">
    <property type="term" value="C:outer membrane-bounded periplasmic space"/>
    <property type="evidence" value="ECO:0007669"/>
    <property type="project" value="TreeGrafter"/>
</dbReference>
<evidence type="ECO:0000256" key="1">
    <source>
        <dbReference type="ARBA" id="ARBA00022801"/>
    </source>
</evidence>
<evidence type="ECO:0000259" key="2">
    <source>
        <dbReference type="SMART" id="SM00646"/>
    </source>
</evidence>
<proteinExistence type="predicted"/>
<dbReference type="InterPro" id="IPR002508">
    <property type="entry name" value="MurNAc-LAA_cat"/>
</dbReference>
<protein>
    <submittedName>
        <fullName evidence="3">Hydrolase</fullName>
        <ecNumber evidence="3">3.5.1.28</ecNumber>
    </submittedName>
</protein>
<dbReference type="Pfam" id="PF01520">
    <property type="entry name" value="Amidase_3"/>
    <property type="match status" value="1"/>
</dbReference>
<dbReference type="PANTHER" id="PTHR30404">
    <property type="entry name" value="N-ACETYLMURAMOYL-L-ALANINE AMIDASE"/>
    <property type="match status" value="1"/>
</dbReference>
<dbReference type="PANTHER" id="PTHR30404:SF0">
    <property type="entry name" value="N-ACETYLMURAMOYL-L-ALANINE AMIDASE AMIC"/>
    <property type="match status" value="1"/>
</dbReference>
<dbReference type="SMART" id="SM00646">
    <property type="entry name" value="Ami_3"/>
    <property type="match status" value="1"/>
</dbReference>